<dbReference type="InterPro" id="IPR000719">
    <property type="entry name" value="Prot_kinase_dom"/>
</dbReference>
<evidence type="ECO:0000256" key="8">
    <source>
        <dbReference type="SAM" id="MobiDB-lite"/>
    </source>
</evidence>
<evidence type="ECO:0000259" key="10">
    <source>
        <dbReference type="PROSITE" id="PS50011"/>
    </source>
</evidence>
<reference evidence="11" key="1">
    <citation type="submission" date="2024-07" db="EMBL/GenBank/DDBJ databases">
        <authorList>
            <person name="Li J."/>
            <person name="Wei H."/>
            <person name="Ma J."/>
        </authorList>
    </citation>
    <scope>NUCLEOTIDE SEQUENCE</scope>
    <source>
        <strain evidence="11">AMU7</strain>
    </source>
</reference>
<dbReference type="InterPro" id="IPR050660">
    <property type="entry name" value="NEK_Ser/Thr_kinase"/>
</dbReference>
<dbReference type="Pfam" id="PF00069">
    <property type="entry name" value="Pkinase"/>
    <property type="match status" value="1"/>
</dbReference>
<sequence length="554" mass="57506">METLDPPAAVTPSAPGYVTSRMLGQGSTSTVWLVTRSSDGARFAIKCASPGARMAQSKVLEEASREVKVLSGLKHQHLVRVHDVVPLEGDCVGTLGIVMDYAAGGSLANLMAGRGRLHVGEAVTILTPLAQALDYLHANGTVHGDVAPGNILFTAEGKPLLADLGIASVVGGGRPNLEAGTPGFTSPGGAVAAGSGTDALQELQPARDVYSLAAVGWYCLTGAAPETTQHRPPLSVLVPDVPRSLVAALEAALDVDALVRPAARELAMAIFRSAAPEPVDLSGAVHSSVIPDLLTRRQALGRPARRMPRWFGSWRSFLPLGLQPGLRPEGRRPQRRGLWARVRVLAAVLTTGLLLGIAAWILWPQNPQHQSLELSAQPQQAAAETLNPAPGPGTTVSAALPEELAEGLHAEDPAVAVATLASVRDIALGQGRPELLALVNAAGSPAEASDQLLADHLRKTGTMYAGFSTTLSADGVSEPGEAGDAVVTVTVATSGYEERDASGAKARPQPAGPPQKLRVHIVRADGRWWISEILAPSTGKESDTLDHTGPATNG</sequence>
<feature type="binding site" evidence="7">
    <location>
        <position position="46"/>
    </location>
    <ligand>
        <name>ATP</name>
        <dbReference type="ChEBI" id="CHEBI:30616"/>
    </ligand>
</feature>
<evidence type="ECO:0000256" key="3">
    <source>
        <dbReference type="ARBA" id="ARBA00022679"/>
    </source>
</evidence>
<keyword evidence="9" id="KW-1133">Transmembrane helix</keyword>
<dbReference type="InterPro" id="IPR017441">
    <property type="entry name" value="Protein_kinase_ATP_BS"/>
</dbReference>
<dbReference type="GO" id="GO:0005524">
    <property type="term" value="F:ATP binding"/>
    <property type="evidence" value="ECO:0007669"/>
    <property type="project" value="UniProtKB-UniRule"/>
</dbReference>
<evidence type="ECO:0000256" key="7">
    <source>
        <dbReference type="PROSITE-ProRule" id="PRU10141"/>
    </source>
</evidence>
<dbReference type="EMBL" id="CP165735">
    <property type="protein sequence ID" value="XDV73305.1"/>
    <property type="molecule type" value="Genomic_DNA"/>
</dbReference>
<dbReference type="CDD" id="cd14014">
    <property type="entry name" value="STKc_PknB_like"/>
    <property type="match status" value="1"/>
</dbReference>
<evidence type="ECO:0000256" key="9">
    <source>
        <dbReference type="SAM" id="Phobius"/>
    </source>
</evidence>
<dbReference type="Gene3D" id="1.10.510.10">
    <property type="entry name" value="Transferase(Phosphotransferase) domain 1"/>
    <property type="match status" value="1"/>
</dbReference>
<name>A0AB39YSG5_9MICC</name>
<evidence type="ECO:0000256" key="6">
    <source>
        <dbReference type="ARBA" id="ARBA00022840"/>
    </source>
</evidence>
<keyword evidence="4 7" id="KW-0547">Nucleotide-binding</keyword>
<organism evidence="11">
    <name type="scientific">Paenarthrobacter sp. AMU7</name>
    <dbReference type="NCBI Taxonomy" id="3162492"/>
    <lineage>
        <taxon>Bacteria</taxon>
        <taxon>Bacillati</taxon>
        <taxon>Actinomycetota</taxon>
        <taxon>Actinomycetes</taxon>
        <taxon>Micrococcales</taxon>
        <taxon>Micrococcaceae</taxon>
        <taxon>Paenarthrobacter</taxon>
    </lineage>
</organism>
<feature type="transmembrane region" description="Helical" evidence="9">
    <location>
        <begin position="342"/>
        <end position="363"/>
    </location>
</feature>
<keyword evidence="3" id="KW-0808">Transferase</keyword>
<feature type="region of interest" description="Disordered" evidence="8">
    <location>
        <begin position="497"/>
        <end position="516"/>
    </location>
</feature>
<evidence type="ECO:0000256" key="4">
    <source>
        <dbReference type="ARBA" id="ARBA00022741"/>
    </source>
</evidence>
<dbReference type="SUPFAM" id="SSF56112">
    <property type="entry name" value="Protein kinase-like (PK-like)"/>
    <property type="match status" value="1"/>
</dbReference>
<dbReference type="PANTHER" id="PTHR43671:SF13">
    <property type="entry name" value="SERINE_THREONINE-PROTEIN KINASE NEK2"/>
    <property type="match status" value="1"/>
</dbReference>
<dbReference type="PROSITE" id="PS50011">
    <property type="entry name" value="PROTEIN_KINASE_DOM"/>
    <property type="match status" value="1"/>
</dbReference>
<gene>
    <name evidence="11" type="ORF">ABQM86_09150</name>
</gene>
<keyword evidence="9" id="KW-0812">Transmembrane</keyword>
<accession>A0AB39YSG5</accession>
<dbReference type="PANTHER" id="PTHR43671">
    <property type="entry name" value="SERINE/THREONINE-PROTEIN KINASE NEK"/>
    <property type="match status" value="1"/>
</dbReference>
<evidence type="ECO:0000256" key="2">
    <source>
        <dbReference type="ARBA" id="ARBA00012513"/>
    </source>
</evidence>
<proteinExistence type="inferred from homology"/>
<evidence type="ECO:0000256" key="5">
    <source>
        <dbReference type="ARBA" id="ARBA00022777"/>
    </source>
</evidence>
<dbReference type="PROSITE" id="PS00107">
    <property type="entry name" value="PROTEIN_KINASE_ATP"/>
    <property type="match status" value="1"/>
</dbReference>
<feature type="domain" description="Protein kinase" evidence="10">
    <location>
        <begin position="17"/>
        <end position="271"/>
    </location>
</feature>
<comment type="similarity">
    <text evidence="1">Belongs to the protein kinase superfamily. NEK Ser/Thr protein kinase family. NIMA subfamily.</text>
</comment>
<evidence type="ECO:0000256" key="1">
    <source>
        <dbReference type="ARBA" id="ARBA00010886"/>
    </source>
</evidence>
<protein>
    <recommendedName>
        <fullName evidence="2">non-specific serine/threonine protein kinase</fullName>
        <ecNumber evidence="2">2.7.11.1</ecNumber>
    </recommendedName>
</protein>
<keyword evidence="9" id="KW-0472">Membrane</keyword>
<feature type="compositionally biased region" description="Polar residues" evidence="8">
    <location>
        <begin position="373"/>
        <end position="382"/>
    </location>
</feature>
<dbReference type="EC" id="2.7.11.1" evidence="2"/>
<keyword evidence="6 7" id="KW-0067">ATP-binding</keyword>
<evidence type="ECO:0000313" key="11">
    <source>
        <dbReference type="EMBL" id="XDV73305.1"/>
    </source>
</evidence>
<dbReference type="AlphaFoldDB" id="A0AB39YSG5"/>
<keyword evidence="5 11" id="KW-0418">Kinase</keyword>
<dbReference type="InterPro" id="IPR011009">
    <property type="entry name" value="Kinase-like_dom_sf"/>
</dbReference>
<feature type="region of interest" description="Disordered" evidence="8">
    <location>
        <begin position="373"/>
        <end position="397"/>
    </location>
</feature>
<dbReference type="RefSeq" id="WP_369746430.1">
    <property type="nucleotide sequence ID" value="NZ_CP165735.1"/>
</dbReference>
<dbReference type="GO" id="GO:0004674">
    <property type="term" value="F:protein serine/threonine kinase activity"/>
    <property type="evidence" value="ECO:0007669"/>
    <property type="project" value="UniProtKB-EC"/>
</dbReference>